<protein>
    <submittedName>
        <fullName evidence="1">Uncharacterized protein</fullName>
    </submittedName>
</protein>
<evidence type="ECO:0000313" key="1">
    <source>
        <dbReference type="EMBL" id="AOS64089.1"/>
    </source>
</evidence>
<keyword evidence="2" id="KW-1185">Reference proteome</keyword>
<dbReference type="KEGG" id="ahm:TL08_16445"/>
<organism evidence="1 2">
    <name type="scientific">Actinoalloteichus hymeniacidonis</name>
    <dbReference type="NCBI Taxonomy" id="340345"/>
    <lineage>
        <taxon>Bacteria</taxon>
        <taxon>Bacillati</taxon>
        <taxon>Actinomycetota</taxon>
        <taxon>Actinomycetes</taxon>
        <taxon>Pseudonocardiales</taxon>
        <taxon>Pseudonocardiaceae</taxon>
        <taxon>Actinoalloteichus</taxon>
    </lineage>
</organism>
<dbReference type="RefSeq" id="WP_069850162.1">
    <property type="nucleotide sequence ID" value="NZ_CP014859.1"/>
</dbReference>
<reference evidence="2" key="1">
    <citation type="submission" date="2016-03" db="EMBL/GenBank/DDBJ databases">
        <title>Complete genome sequence of the type strain Actinoalloteichus hymeniacidonis DSM 45092.</title>
        <authorList>
            <person name="Schaffert L."/>
            <person name="Albersmeier A."/>
            <person name="Winkler A."/>
            <person name="Kalinowski J."/>
            <person name="Zotchev S."/>
            <person name="Ruckert C."/>
        </authorList>
    </citation>
    <scope>NUCLEOTIDE SEQUENCE [LARGE SCALE GENOMIC DNA]</scope>
    <source>
        <strain evidence="2">HPA177(T) (DSM 45092(T))</strain>
    </source>
</reference>
<dbReference type="AlphaFoldDB" id="A0AAC9HRN0"/>
<dbReference type="EMBL" id="CP014859">
    <property type="protein sequence ID" value="AOS64089.1"/>
    <property type="molecule type" value="Genomic_DNA"/>
</dbReference>
<sequence length="84" mass="9628">MTAHWFVRTVAEGDTHRARTEHWTRDGRAHIRPLCDPTALFTALNRQPIALPYYDNQSCSTCLTTEPARLHLIHAGRRHLAAVR</sequence>
<evidence type="ECO:0000313" key="2">
    <source>
        <dbReference type="Proteomes" id="UP000095210"/>
    </source>
</evidence>
<proteinExistence type="predicted"/>
<name>A0AAC9HRN0_9PSEU</name>
<gene>
    <name evidence="1" type="ORF">TL08_16445</name>
</gene>
<accession>A0AAC9HRN0</accession>
<dbReference type="Proteomes" id="UP000095210">
    <property type="component" value="Chromosome"/>
</dbReference>